<dbReference type="AlphaFoldDB" id="A0A061S541"/>
<keyword evidence="4" id="KW-0808">Transferase</keyword>
<dbReference type="GO" id="GO:0016757">
    <property type="term" value="F:glycosyltransferase activity"/>
    <property type="evidence" value="ECO:0007669"/>
    <property type="project" value="UniProtKB-KW"/>
</dbReference>
<dbReference type="EMBL" id="GBEZ01004963">
    <property type="protein sequence ID" value="JAC80297.1"/>
    <property type="molecule type" value="Transcribed_RNA"/>
</dbReference>
<accession>A0A061S541</accession>
<evidence type="ECO:0000259" key="2">
    <source>
        <dbReference type="Pfam" id="PF00534"/>
    </source>
</evidence>
<dbReference type="Gene3D" id="3.40.50.2000">
    <property type="entry name" value="Glycogen Phosphorylase B"/>
    <property type="match status" value="2"/>
</dbReference>
<reference evidence="4" key="1">
    <citation type="submission" date="2014-05" db="EMBL/GenBank/DDBJ databases">
        <title>The transcriptome of the halophilic microalga Tetraselmis sp. GSL018 isolated from the Great Salt Lake, Utah.</title>
        <authorList>
            <person name="Jinkerson R.E."/>
            <person name="D'Adamo S."/>
            <person name="Posewitz M.C."/>
        </authorList>
    </citation>
    <scope>NUCLEOTIDE SEQUENCE</scope>
    <source>
        <strain evidence="4">GSL018</strain>
    </source>
</reference>
<evidence type="ECO:0000313" key="4">
    <source>
        <dbReference type="EMBL" id="JAC80297.1"/>
    </source>
</evidence>
<proteinExistence type="predicted"/>
<dbReference type="InterPro" id="IPR028098">
    <property type="entry name" value="Glyco_trans_4-like_N"/>
</dbReference>
<dbReference type="Pfam" id="PF13439">
    <property type="entry name" value="Glyco_transf_4"/>
    <property type="match status" value="1"/>
</dbReference>
<feature type="domain" description="Glycosyltransferase subfamily 4-like N-terminal" evidence="3">
    <location>
        <begin position="101"/>
        <end position="268"/>
    </location>
</feature>
<dbReference type="PANTHER" id="PTHR45947:SF3">
    <property type="entry name" value="SULFOQUINOVOSYL TRANSFERASE SQD2"/>
    <property type="match status" value="1"/>
</dbReference>
<organism evidence="4">
    <name type="scientific">Tetraselmis sp. GSL018</name>
    <dbReference type="NCBI Taxonomy" id="582737"/>
    <lineage>
        <taxon>Eukaryota</taxon>
        <taxon>Viridiplantae</taxon>
        <taxon>Chlorophyta</taxon>
        <taxon>core chlorophytes</taxon>
        <taxon>Chlorodendrophyceae</taxon>
        <taxon>Chlorodendrales</taxon>
        <taxon>Chlorodendraceae</taxon>
        <taxon>Tetraselmis</taxon>
    </lineage>
</organism>
<dbReference type="InterPro" id="IPR001296">
    <property type="entry name" value="Glyco_trans_1"/>
</dbReference>
<protein>
    <submittedName>
        <fullName evidence="4">Sulfoquinovosyltransferase</fullName>
    </submittedName>
</protein>
<feature type="domain" description="Glycosyl transferase family 1" evidence="2">
    <location>
        <begin position="288"/>
        <end position="447"/>
    </location>
</feature>
<feature type="non-terminal residue" evidence="4">
    <location>
        <position position="513"/>
    </location>
</feature>
<name>A0A061S541_9CHLO</name>
<dbReference type="PANTHER" id="PTHR45947">
    <property type="entry name" value="SULFOQUINOVOSYL TRANSFERASE SQD2"/>
    <property type="match status" value="1"/>
</dbReference>
<dbReference type="Pfam" id="PF00534">
    <property type="entry name" value="Glycos_transf_1"/>
    <property type="match status" value="1"/>
</dbReference>
<evidence type="ECO:0000259" key="3">
    <source>
        <dbReference type="Pfam" id="PF13439"/>
    </source>
</evidence>
<dbReference type="CDD" id="cd03814">
    <property type="entry name" value="GT4-like"/>
    <property type="match status" value="1"/>
</dbReference>
<sequence length="513" mass="57596">MSSFPGLQVNGIRSVTETFGWTLRYPSLTITKGLCLKHGSHTLSSRNMLRTRNGNSGFISFATVARPPERTPDYFDESEAIVPSRKKVAIFVEPSPFSHVSGMKNRFECLIKGLRDAGDEVLVVTPDPDPPREYFGAKVLNVLGLKLPFYKSPTLLLSLGLSIRVLWSLVMMRPDVIHVSCPGIIVFAAVLYSRVLGLPLVVSYHTHVPHYIPRYTWSGLVAPMWAIIRWCTQRADVTLVTSKVMQEELKEQQCENNIDVWQRGVDTTVFHPKFRSRDMRSRMTDGNPESPLLVYVGRLGPEKNLFVLRKVMEEIPHARLAFVGDGPSRADLEEHPSRADLEEHFRGLPNVKFMGMIKGEELSQAYASADIFMMPSESETLGFVALEAMASGLAVVAVSAGGLLDIITRPGEIALMYPPGDYEAMVAHTRRLIEDEGLRRRIAAEARAEVEKFGWSAATKKLRETQYTNAILAGRRRRKFGLFAIARTIVRFLRMVAGLIVDAFRFVIRLLDY</sequence>
<gene>
    <name evidence="4" type="primary">SQD2</name>
    <name evidence="4" type="ORF">TSPGSL018_10579</name>
</gene>
<evidence type="ECO:0000256" key="1">
    <source>
        <dbReference type="ARBA" id="ARBA00022676"/>
    </source>
</evidence>
<dbReference type="InterPro" id="IPR050194">
    <property type="entry name" value="Glycosyltransferase_grp1"/>
</dbReference>
<dbReference type="SUPFAM" id="SSF53756">
    <property type="entry name" value="UDP-Glycosyltransferase/glycogen phosphorylase"/>
    <property type="match status" value="1"/>
</dbReference>
<keyword evidence="1" id="KW-0328">Glycosyltransferase</keyword>